<dbReference type="InterPro" id="IPR001789">
    <property type="entry name" value="Sig_transdc_resp-reg_receiver"/>
</dbReference>
<proteinExistence type="predicted"/>
<evidence type="ECO:0000313" key="4">
    <source>
        <dbReference type="Proteomes" id="UP000033092"/>
    </source>
</evidence>
<dbReference type="Proteomes" id="UP000033092">
    <property type="component" value="Chromosome"/>
</dbReference>
<evidence type="ECO:0000256" key="1">
    <source>
        <dbReference type="PROSITE-ProRule" id="PRU00169"/>
    </source>
</evidence>
<accession>A0A0E3PF67</accession>
<dbReference type="Pfam" id="PF00072">
    <property type="entry name" value="Response_reg"/>
    <property type="match status" value="1"/>
</dbReference>
<dbReference type="SUPFAM" id="SSF52172">
    <property type="entry name" value="CheY-like"/>
    <property type="match status" value="1"/>
</dbReference>
<evidence type="ECO:0000259" key="2">
    <source>
        <dbReference type="PROSITE" id="PS50110"/>
    </source>
</evidence>
<evidence type="ECO:0000313" key="3">
    <source>
        <dbReference type="EMBL" id="AKB32540.1"/>
    </source>
</evidence>
<organism evidence="3 4">
    <name type="scientific">Methanosarcina siciliae HI350</name>
    <dbReference type="NCBI Taxonomy" id="1434119"/>
    <lineage>
        <taxon>Archaea</taxon>
        <taxon>Methanobacteriati</taxon>
        <taxon>Methanobacteriota</taxon>
        <taxon>Stenosarchaea group</taxon>
        <taxon>Methanomicrobia</taxon>
        <taxon>Methanosarcinales</taxon>
        <taxon>Methanosarcinaceae</taxon>
        <taxon>Methanosarcina</taxon>
    </lineage>
</organism>
<dbReference type="KEGG" id="msz:MSSIH_1850"/>
<keyword evidence="1" id="KW-0597">Phosphoprotein</keyword>
<dbReference type="PATRIC" id="fig|1434119.4.peg.2376"/>
<name>A0A0E3PF67_9EURY</name>
<dbReference type="PROSITE" id="PS50110">
    <property type="entry name" value="RESPONSE_REGULATORY"/>
    <property type="match status" value="1"/>
</dbReference>
<sequence>MEMKSTLVVEASPVIMKLIRFLLPTFGYESREAGDGFEALKIAKENRFDPILLDMRGGS</sequence>
<dbReference type="AlphaFoldDB" id="A0A0E3PF67"/>
<dbReference type="GO" id="GO:0000160">
    <property type="term" value="P:phosphorelay signal transduction system"/>
    <property type="evidence" value="ECO:0007669"/>
    <property type="project" value="InterPro"/>
</dbReference>
<protein>
    <submittedName>
        <fullName evidence="3">Response regulator receiver</fullName>
    </submittedName>
</protein>
<reference evidence="3 4" key="1">
    <citation type="submission" date="2014-07" db="EMBL/GenBank/DDBJ databases">
        <title>Methanogenic archaea and the global carbon cycle.</title>
        <authorList>
            <person name="Henriksen J.R."/>
            <person name="Luke J."/>
            <person name="Reinhart S."/>
            <person name="Benedict M.N."/>
            <person name="Youngblut N.D."/>
            <person name="Metcalf M.E."/>
            <person name="Whitaker R.J."/>
            <person name="Metcalf W.W."/>
        </authorList>
    </citation>
    <scope>NUCLEOTIDE SEQUENCE [LARGE SCALE GENOMIC DNA]</scope>
    <source>
        <strain evidence="3 4">HI350</strain>
    </source>
</reference>
<dbReference type="HOGENOM" id="CLU_2949352_0_0_2"/>
<dbReference type="EMBL" id="CP009507">
    <property type="protein sequence ID" value="AKB32540.1"/>
    <property type="molecule type" value="Genomic_DNA"/>
</dbReference>
<dbReference type="InterPro" id="IPR011006">
    <property type="entry name" value="CheY-like_superfamily"/>
</dbReference>
<dbReference type="Gene3D" id="3.40.50.2300">
    <property type="match status" value="1"/>
</dbReference>
<feature type="modified residue" description="4-aspartylphosphate" evidence="1">
    <location>
        <position position="54"/>
    </location>
</feature>
<feature type="domain" description="Response regulatory" evidence="2">
    <location>
        <begin position="5"/>
        <end position="59"/>
    </location>
</feature>
<gene>
    <name evidence="3" type="ORF">MSSIH_1850</name>
</gene>